<organism evidence="1 2">
    <name type="scientific">Flavobacterium hercynium</name>
    <dbReference type="NCBI Taxonomy" id="387094"/>
    <lineage>
        <taxon>Bacteria</taxon>
        <taxon>Pseudomonadati</taxon>
        <taxon>Bacteroidota</taxon>
        <taxon>Flavobacteriia</taxon>
        <taxon>Flavobacteriales</taxon>
        <taxon>Flavobacteriaceae</taxon>
        <taxon>Flavobacterium</taxon>
    </lineage>
</organism>
<dbReference type="Gene3D" id="3.90.1140.10">
    <property type="entry name" value="Cyclic phosphodiesterase"/>
    <property type="match status" value="1"/>
</dbReference>
<dbReference type="RefSeq" id="WP_244283492.1">
    <property type="nucleotide sequence ID" value="NZ_FXTV01000011.1"/>
</dbReference>
<reference evidence="1 2" key="1">
    <citation type="submission" date="2016-11" db="EMBL/GenBank/DDBJ databases">
        <title>Whole genomes of Flavobacteriaceae.</title>
        <authorList>
            <person name="Stine C."/>
            <person name="Li C."/>
            <person name="Tadesse D."/>
        </authorList>
    </citation>
    <scope>NUCLEOTIDE SEQUENCE [LARGE SCALE GENOMIC DNA]</scope>
    <source>
        <strain evidence="1 2">DSM 18292</strain>
    </source>
</reference>
<keyword evidence="2" id="KW-1185">Reference proteome</keyword>
<comment type="caution">
    <text evidence="1">The sequence shown here is derived from an EMBL/GenBank/DDBJ whole genome shotgun (WGS) entry which is preliminary data.</text>
</comment>
<dbReference type="GO" id="GO:0016874">
    <property type="term" value="F:ligase activity"/>
    <property type="evidence" value="ECO:0007669"/>
    <property type="project" value="UniProtKB-KW"/>
</dbReference>
<sequence>MQIEKKYSVAIYPSSDVIHAVRVMKNHLKSKIDWYNSCNSVAHITICEFTTTEAEVEKIKQRLFKICDTFSPFQVYLDHFSAYENGAFFIAPTADSTLQLKPIMKKTQEALKISNLKKSNDPHISIGRRLNPENLKIASQLFTTIDIDFVCDAIVLRELDPDKKQFFIIDTFTFNSNTQEEFVQGSLF</sequence>
<dbReference type="EMBL" id="MUGW01000029">
    <property type="protein sequence ID" value="OXA88897.1"/>
    <property type="molecule type" value="Genomic_DNA"/>
</dbReference>
<evidence type="ECO:0000313" key="1">
    <source>
        <dbReference type="EMBL" id="OXA88897.1"/>
    </source>
</evidence>
<accession>A0A226H3P8</accession>
<dbReference type="AlphaFoldDB" id="A0A226H3P8"/>
<dbReference type="InterPro" id="IPR009097">
    <property type="entry name" value="Cyclic_Pdiesterase"/>
</dbReference>
<name>A0A226H3P8_9FLAO</name>
<proteinExistence type="predicted"/>
<keyword evidence="1" id="KW-0436">Ligase</keyword>
<dbReference type="Proteomes" id="UP000198345">
    <property type="component" value="Unassembled WGS sequence"/>
</dbReference>
<evidence type="ECO:0000313" key="2">
    <source>
        <dbReference type="Proteomes" id="UP000198345"/>
    </source>
</evidence>
<protein>
    <submittedName>
        <fullName evidence="1">2'-5' RNA ligase</fullName>
    </submittedName>
</protein>
<dbReference type="Pfam" id="PF13563">
    <property type="entry name" value="2_5_RNA_ligase2"/>
    <property type="match status" value="1"/>
</dbReference>
<gene>
    <name evidence="1" type="ORF">B0A66_14205</name>
</gene>
<dbReference type="SUPFAM" id="SSF55144">
    <property type="entry name" value="LigT-like"/>
    <property type="match status" value="1"/>
</dbReference>